<evidence type="ECO:0000313" key="3">
    <source>
        <dbReference type="EMBL" id="KAF2205561.1"/>
    </source>
</evidence>
<proteinExistence type="predicted"/>
<dbReference type="InterPro" id="IPR027417">
    <property type="entry name" value="P-loop_NTPase"/>
</dbReference>
<dbReference type="SUPFAM" id="SSF52540">
    <property type="entry name" value="P-loop containing nucleoside triphosphate hydrolases"/>
    <property type="match status" value="1"/>
</dbReference>
<dbReference type="InterPro" id="IPR056884">
    <property type="entry name" value="NPHP3-like_N"/>
</dbReference>
<protein>
    <submittedName>
        <fullName evidence="3">NACHT-domain-containing protein</fullName>
    </submittedName>
</protein>
<sequence>MVKADIEELVETIQATKEMRDLPTTDTPTDSTREDQECLQHLRLTDPYLDKKRIEETKGGLLKDSYRWILDNDEFRQLQDDEQCRLLWIKGDPGKGKTMLLCGIVNELQKSKADTDLLAYFFCQATDLRMNNAVSLLRGLIYLLVEKQQSLLSHIRKKYDHARKALFEDTNAWVALTEIFTSILQDPSLNNTYLIIDALDECVTDLPKLLHFIEQKSSIYPRVKWIISSRNESNIERRLSLDKSGTRLSLERKGNAEKVSRAVNTYIDHCIPELADIQHNKDLQDSVRHEMQRKANGTFLWVSLVMKELKEVMAWDILQVLDEIPTELKEMYSRMMGQIKQLPRQDPELCRQVLSTVITTYRPLHLLELHALAGLPTLVKGVKQIITTIVRMCGSFLTIRNDNVYIIHQSARDFLSEEASHDIFPSGTRDVHKSISRKTLQIMSQTLSRDMYSLNAFGYPIEKVKQPDPDPLAAIRYSCIYWVDHLCTWNPDPSTDESVDLQDTGAIGSFLRKQYLYWLEALSLCKSLPKGVVSMAKLEALLQRRADKPELIKLVRDAHRFIMSHKWAIENSPLQAYISALIFSPTHSLVRDLFKKEEPDWITIKPDIGDKWAPCLQTLEGHSMGVNSSIDQFV</sequence>
<dbReference type="AlphaFoldDB" id="A0A9P4JU11"/>
<organism evidence="3 4">
    <name type="scientific">Delitschia confertaspora ATCC 74209</name>
    <dbReference type="NCBI Taxonomy" id="1513339"/>
    <lineage>
        <taxon>Eukaryota</taxon>
        <taxon>Fungi</taxon>
        <taxon>Dikarya</taxon>
        <taxon>Ascomycota</taxon>
        <taxon>Pezizomycotina</taxon>
        <taxon>Dothideomycetes</taxon>
        <taxon>Pleosporomycetidae</taxon>
        <taxon>Pleosporales</taxon>
        <taxon>Delitschiaceae</taxon>
        <taxon>Delitschia</taxon>
    </lineage>
</organism>
<dbReference type="Proteomes" id="UP000799536">
    <property type="component" value="Unassembled WGS sequence"/>
</dbReference>
<dbReference type="InterPro" id="IPR007111">
    <property type="entry name" value="NACHT_NTPase"/>
</dbReference>
<reference evidence="3" key="1">
    <citation type="journal article" date="2020" name="Stud. Mycol.">
        <title>101 Dothideomycetes genomes: a test case for predicting lifestyles and emergence of pathogens.</title>
        <authorList>
            <person name="Haridas S."/>
            <person name="Albert R."/>
            <person name="Binder M."/>
            <person name="Bloem J."/>
            <person name="Labutti K."/>
            <person name="Salamov A."/>
            <person name="Andreopoulos B."/>
            <person name="Baker S."/>
            <person name="Barry K."/>
            <person name="Bills G."/>
            <person name="Bluhm B."/>
            <person name="Cannon C."/>
            <person name="Castanera R."/>
            <person name="Culley D."/>
            <person name="Daum C."/>
            <person name="Ezra D."/>
            <person name="Gonzalez J."/>
            <person name="Henrissat B."/>
            <person name="Kuo A."/>
            <person name="Liang C."/>
            <person name="Lipzen A."/>
            <person name="Lutzoni F."/>
            <person name="Magnuson J."/>
            <person name="Mondo S."/>
            <person name="Nolan M."/>
            <person name="Ohm R."/>
            <person name="Pangilinan J."/>
            <person name="Park H.-J."/>
            <person name="Ramirez L."/>
            <person name="Alfaro M."/>
            <person name="Sun H."/>
            <person name="Tritt A."/>
            <person name="Yoshinaga Y."/>
            <person name="Zwiers L.-H."/>
            <person name="Turgeon B."/>
            <person name="Goodwin S."/>
            <person name="Spatafora J."/>
            <person name="Crous P."/>
            <person name="Grigoriev I."/>
        </authorList>
    </citation>
    <scope>NUCLEOTIDE SEQUENCE</scope>
    <source>
        <strain evidence="3">ATCC 74209</strain>
    </source>
</reference>
<dbReference type="Gene3D" id="3.40.50.300">
    <property type="entry name" value="P-loop containing nucleotide triphosphate hydrolases"/>
    <property type="match status" value="1"/>
</dbReference>
<evidence type="ECO:0000313" key="4">
    <source>
        <dbReference type="Proteomes" id="UP000799536"/>
    </source>
</evidence>
<evidence type="ECO:0000256" key="1">
    <source>
        <dbReference type="ARBA" id="ARBA00022737"/>
    </source>
</evidence>
<feature type="domain" description="NACHT" evidence="2">
    <location>
        <begin position="85"/>
        <end position="240"/>
    </location>
</feature>
<dbReference type="OrthoDB" id="538223at2759"/>
<keyword evidence="4" id="KW-1185">Reference proteome</keyword>
<keyword evidence="1" id="KW-0677">Repeat</keyword>
<dbReference type="PANTHER" id="PTHR10039:SF14">
    <property type="entry name" value="NACHT DOMAIN-CONTAINING PROTEIN"/>
    <property type="match status" value="1"/>
</dbReference>
<evidence type="ECO:0000259" key="2">
    <source>
        <dbReference type="PROSITE" id="PS50837"/>
    </source>
</evidence>
<gene>
    <name evidence="3" type="ORF">GQ43DRAFT_445930</name>
</gene>
<name>A0A9P4JU11_9PLEO</name>
<dbReference type="Pfam" id="PF24883">
    <property type="entry name" value="NPHP3_N"/>
    <property type="match status" value="1"/>
</dbReference>
<accession>A0A9P4JU11</accession>
<dbReference type="EMBL" id="ML993853">
    <property type="protein sequence ID" value="KAF2205561.1"/>
    <property type="molecule type" value="Genomic_DNA"/>
</dbReference>
<comment type="caution">
    <text evidence="3">The sequence shown here is derived from an EMBL/GenBank/DDBJ whole genome shotgun (WGS) entry which is preliminary data.</text>
</comment>
<dbReference type="PROSITE" id="PS50837">
    <property type="entry name" value="NACHT"/>
    <property type="match status" value="1"/>
</dbReference>
<dbReference type="FunFam" id="3.40.50.300:FF:001638">
    <property type="entry name" value="NACHT and WD40 domain protein"/>
    <property type="match status" value="1"/>
</dbReference>
<dbReference type="PANTHER" id="PTHR10039">
    <property type="entry name" value="AMELOGENIN"/>
    <property type="match status" value="1"/>
</dbReference>